<evidence type="ECO:0000313" key="2">
    <source>
        <dbReference type="EMBL" id="AWN38533.1"/>
    </source>
</evidence>
<proteinExistence type="predicted"/>
<dbReference type="AlphaFoldDB" id="A0A2U8VXL6"/>
<dbReference type="Gene3D" id="3.10.450.710">
    <property type="entry name" value="Tgt2/MlaC"/>
    <property type="match status" value="1"/>
</dbReference>
<accession>A0A2U8VXL6</accession>
<dbReference type="KEGG" id="meti:DK427_24675"/>
<dbReference type="PANTHER" id="PTHR36573:SF1">
    <property type="entry name" value="INTERMEMBRANE PHOSPHOLIPID TRANSPORT SYSTEM BINDING PROTEIN MLAC"/>
    <property type="match status" value="1"/>
</dbReference>
<evidence type="ECO:0000256" key="1">
    <source>
        <dbReference type="SAM" id="SignalP"/>
    </source>
</evidence>
<dbReference type="Proteomes" id="UP000246058">
    <property type="component" value="Chromosome"/>
</dbReference>
<dbReference type="Pfam" id="PF05494">
    <property type="entry name" value="MlaC"/>
    <property type="match status" value="1"/>
</dbReference>
<keyword evidence="3" id="KW-1185">Reference proteome</keyword>
<sequence length="199" mass="21423">MRLIRSALIALLMVAAPVARAADDPGVATVKALYESFAAAVKDGGGTLQQRVEAVGPTIERSFDFPHMLRLAVGQSWSGFTPEQQGALTEAFRRNFVTTYANRLKQAAGGRFEVLGSERRESGSIVQTKVTTPDNDESQIDFVANSEGRVTDVLLNGNVSEVATQRTVFNQPLKAGGADGLLKFLRQRTETMLSAKPAP</sequence>
<dbReference type="InterPro" id="IPR042245">
    <property type="entry name" value="Tgt2/MlaC_sf"/>
</dbReference>
<dbReference type="PANTHER" id="PTHR36573">
    <property type="entry name" value="INTERMEMBRANE PHOSPHOLIPID TRANSPORT SYSTEM BINDING PROTEIN MLAC"/>
    <property type="match status" value="1"/>
</dbReference>
<feature type="signal peptide" evidence="1">
    <location>
        <begin position="1"/>
        <end position="21"/>
    </location>
</feature>
<feature type="chain" id="PRO_5015994795" evidence="1">
    <location>
        <begin position="22"/>
        <end position="199"/>
    </location>
</feature>
<dbReference type="OrthoDB" id="7358716at2"/>
<dbReference type="InterPro" id="IPR008869">
    <property type="entry name" value="MlaC/ttg2D"/>
</dbReference>
<evidence type="ECO:0000313" key="3">
    <source>
        <dbReference type="Proteomes" id="UP000246058"/>
    </source>
</evidence>
<dbReference type="EMBL" id="CP029551">
    <property type="protein sequence ID" value="AWN38533.1"/>
    <property type="molecule type" value="Genomic_DNA"/>
</dbReference>
<keyword evidence="1" id="KW-0732">Signal</keyword>
<protein>
    <submittedName>
        <fullName evidence="2">Toluene tolerance protein</fullName>
    </submittedName>
</protein>
<gene>
    <name evidence="2" type="ORF">DK427_24675</name>
</gene>
<name>A0A2U8VXL6_9HYPH</name>
<dbReference type="RefSeq" id="WP_109953690.1">
    <property type="nucleotide sequence ID" value="NZ_CP029551.1"/>
</dbReference>
<organism evidence="2 3">
    <name type="scientific">Methylobacterium radiodurans</name>
    <dbReference type="NCBI Taxonomy" id="2202828"/>
    <lineage>
        <taxon>Bacteria</taxon>
        <taxon>Pseudomonadati</taxon>
        <taxon>Pseudomonadota</taxon>
        <taxon>Alphaproteobacteria</taxon>
        <taxon>Hyphomicrobiales</taxon>
        <taxon>Methylobacteriaceae</taxon>
        <taxon>Methylobacterium</taxon>
    </lineage>
</organism>
<reference evidence="2 3" key="1">
    <citation type="submission" date="2018-05" db="EMBL/GenBank/DDBJ databases">
        <title>Complete Genome Sequence of Methylobacterium sp. 17Sr1-43.</title>
        <authorList>
            <person name="Srinivasan S."/>
        </authorList>
    </citation>
    <scope>NUCLEOTIDE SEQUENCE [LARGE SCALE GENOMIC DNA]</scope>
    <source>
        <strain evidence="2 3">17Sr1-43</strain>
    </source>
</reference>